<dbReference type="AlphaFoldDB" id="A0AB34G112"/>
<dbReference type="Gene3D" id="2.30.40.10">
    <property type="entry name" value="Urease, subunit C, domain 1"/>
    <property type="match status" value="1"/>
</dbReference>
<dbReference type="SUPFAM" id="SSF51338">
    <property type="entry name" value="Composite domain of metallo-dependent hydrolases"/>
    <property type="match status" value="1"/>
</dbReference>
<dbReference type="SUPFAM" id="SSF51556">
    <property type="entry name" value="Metallo-dependent hydrolases"/>
    <property type="match status" value="1"/>
</dbReference>
<gene>
    <name evidence="2" type="ORF">O9K51_03496</name>
</gene>
<organism evidence="2 3">
    <name type="scientific">Purpureocillium lavendulum</name>
    <dbReference type="NCBI Taxonomy" id="1247861"/>
    <lineage>
        <taxon>Eukaryota</taxon>
        <taxon>Fungi</taxon>
        <taxon>Dikarya</taxon>
        <taxon>Ascomycota</taxon>
        <taxon>Pezizomycotina</taxon>
        <taxon>Sordariomycetes</taxon>
        <taxon>Hypocreomycetidae</taxon>
        <taxon>Hypocreales</taxon>
        <taxon>Ophiocordycipitaceae</taxon>
        <taxon>Purpureocillium</taxon>
    </lineage>
</organism>
<keyword evidence="3" id="KW-1185">Reference proteome</keyword>
<accession>A0AB34G112</accession>
<proteinExistence type="predicted"/>
<dbReference type="GO" id="GO:0016810">
    <property type="term" value="F:hydrolase activity, acting on carbon-nitrogen (but not peptide) bonds"/>
    <property type="evidence" value="ECO:0007669"/>
    <property type="project" value="InterPro"/>
</dbReference>
<sequence>MATLTVFIRARFLDPTGSVGPGLINEQLDCMVVSGSKISYLGKETDDAVQLARRAGANIIDLQSSVVAPGFIDSHVHLLMFGASSQKLDLSGCKSLSDIRETISQYCARNKNLPQILCKGWLQSMTDGLALASMLDGLDARPIFIDSMDLHSVWCNKAALDLLPLGKMQDACGEFVTTDANGTPTGLMAEMAVTAFVWPLLASLSTMEENHASLDNAIEQYVAAGYTGVIDMAMDSNTWTALETYRDAKGIPLHVAAHWYIPYEEDRKTLLDHVEEAVEMHRRWHPSKFPGFCIIGVKLMCDGTVDGCTAALSYPYGSNPDFVKPIWPAEAMELVVKRAADAGLQIAIHAIGDAAVTQAINSIAKAASPSGRHRIEHLELASAEDAKRLGQLGITASIQPVHSDPAILKGYSGLIETSTFDTAFPKTFAFSEFVQRHHKELLLINPWNTNPALNTVNMAKYYLALEVAECLHNHRDRKVVEDKLQDLFWHDHRHMRGIEKQEGRVWWVDYNDIEDARKAFDMAKYREGRWDASFDNADIVDESGKVVEHLWPKKYD</sequence>
<dbReference type="PANTHER" id="PTHR22642:SF19">
    <property type="entry name" value="AMIDOHYDROLASE FAMILY PROTEIN (AFU_ORTHOLOGUE AFUA_5G01480)"/>
    <property type="match status" value="1"/>
</dbReference>
<evidence type="ECO:0000259" key="1">
    <source>
        <dbReference type="Pfam" id="PF07969"/>
    </source>
</evidence>
<evidence type="ECO:0000313" key="3">
    <source>
        <dbReference type="Proteomes" id="UP001163105"/>
    </source>
</evidence>
<dbReference type="InterPro" id="IPR032466">
    <property type="entry name" value="Metal_Hydrolase"/>
</dbReference>
<comment type="caution">
    <text evidence="2">The sequence shown here is derived from an EMBL/GenBank/DDBJ whole genome shotgun (WGS) entry which is preliminary data.</text>
</comment>
<dbReference type="InterPro" id="IPR013108">
    <property type="entry name" value="Amidohydro_3"/>
</dbReference>
<dbReference type="PANTHER" id="PTHR22642">
    <property type="entry name" value="IMIDAZOLONEPROPIONASE"/>
    <property type="match status" value="1"/>
</dbReference>
<name>A0AB34G112_9HYPO</name>
<evidence type="ECO:0000313" key="2">
    <source>
        <dbReference type="EMBL" id="KAJ6445094.1"/>
    </source>
</evidence>
<feature type="domain" description="Amidohydrolase 3" evidence="1">
    <location>
        <begin position="59"/>
        <end position="403"/>
    </location>
</feature>
<protein>
    <submittedName>
        <fullName evidence="2">Amidohydrolase family protein</fullName>
    </submittedName>
</protein>
<dbReference type="InterPro" id="IPR011059">
    <property type="entry name" value="Metal-dep_hydrolase_composite"/>
</dbReference>
<dbReference type="EMBL" id="JAQHRD010000002">
    <property type="protein sequence ID" value="KAJ6445094.1"/>
    <property type="molecule type" value="Genomic_DNA"/>
</dbReference>
<dbReference type="Pfam" id="PF07969">
    <property type="entry name" value="Amidohydro_3"/>
    <property type="match status" value="1"/>
</dbReference>
<dbReference type="Gene3D" id="3.20.20.140">
    <property type="entry name" value="Metal-dependent hydrolases"/>
    <property type="match status" value="1"/>
</dbReference>
<dbReference type="Gene3D" id="3.10.310.70">
    <property type="match status" value="1"/>
</dbReference>
<dbReference type="Proteomes" id="UP001163105">
    <property type="component" value="Unassembled WGS sequence"/>
</dbReference>
<reference evidence="2" key="1">
    <citation type="submission" date="2023-01" db="EMBL/GenBank/DDBJ databases">
        <title>The growth and conidiation of Purpureocillium lavendulum are regulated by nitrogen source and histone H3K14 acetylation.</title>
        <authorList>
            <person name="Tang P."/>
            <person name="Han J."/>
            <person name="Zhang C."/>
            <person name="Tang P."/>
            <person name="Qi F."/>
            <person name="Zhang K."/>
            <person name="Liang L."/>
        </authorList>
    </citation>
    <scope>NUCLEOTIDE SEQUENCE</scope>
    <source>
        <strain evidence="2">YMF1.00683</strain>
    </source>
</reference>